<evidence type="ECO:0000256" key="4">
    <source>
        <dbReference type="SAM" id="SignalP"/>
    </source>
</evidence>
<organism evidence="6 7">
    <name type="scientific">Flavobacterium luminosum</name>
    <dbReference type="NCBI Taxonomy" id="2949086"/>
    <lineage>
        <taxon>Bacteria</taxon>
        <taxon>Pseudomonadati</taxon>
        <taxon>Bacteroidota</taxon>
        <taxon>Flavobacteriia</taxon>
        <taxon>Flavobacteriales</taxon>
        <taxon>Flavobacteriaceae</taxon>
        <taxon>Flavobacterium</taxon>
    </lineage>
</organism>
<evidence type="ECO:0000259" key="5">
    <source>
        <dbReference type="Pfam" id="PF18962"/>
    </source>
</evidence>
<dbReference type="Pfam" id="PF18962">
    <property type="entry name" value="Por_Secre_tail"/>
    <property type="match status" value="1"/>
</dbReference>
<dbReference type="RefSeq" id="WP_250592293.1">
    <property type="nucleotide sequence ID" value="NZ_JAMLJM010000003.1"/>
</dbReference>
<dbReference type="PANTHER" id="PTHR36220:SF1">
    <property type="entry name" value="GAMMA TUBULIN COMPLEX COMPONENT C-TERMINAL DOMAIN-CONTAINING PROTEIN"/>
    <property type="match status" value="1"/>
</dbReference>
<keyword evidence="7" id="KW-1185">Reference proteome</keyword>
<feature type="chain" id="PRO_5046034491" evidence="4">
    <location>
        <begin position="20"/>
        <end position="484"/>
    </location>
</feature>
<keyword evidence="1 4" id="KW-0732">Signal</keyword>
<dbReference type="SUPFAM" id="SSF50965">
    <property type="entry name" value="Galactose oxidase, central domain"/>
    <property type="match status" value="2"/>
</dbReference>
<feature type="domain" description="Secretion system C-terminal sorting" evidence="5">
    <location>
        <begin position="417"/>
        <end position="480"/>
    </location>
</feature>
<dbReference type="InterPro" id="IPR028994">
    <property type="entry name" value="Integrin_alpha_N"/>
</dbReference>
<gene>
    <name evidence="6" type="ORF">NAT50_05920</name>
</gene>
<evidence type="ECO:0000256" key="1">
    <source>
        <dbReference type="ARBA" id="ARBA00022729"/>
    </source>
</evidence>
<accession>A0ABT0TN27</accession>
<dbReference type="EMBL" id="JAMLJM010000003">
    <property type="protein sequence ID" value="MCL9808893.1"/>
    <property type="molecule type" value="Genomic_DNA"/>
</dbReference>
<dbReference type="Pfam" id="PF14312">
    <property type="entry name" value="FG-GAP_2"/>
    <property type="match status" value="1"/>
</dbReference>
<reference evidence="6 7" key="1">
    <citation type="submission" date="2022-05" db="EMBL/GenBank/DDBJ databases">
        <title>Flavobacterium sp., isolated from activated sludge.</title>
        <authorList>
            <person name="Ran Q."/>
        </authorList>
    </citation>
    <scope>NUCLEOTIDE SEQUENCE [LARGE SCALE GENOMIC DNA]</scope>
    <source>
        <strain evidence="6 7">HXWNR70</strain>
    </source>
</reference>
<protein>
    <submittedName>
        <fullName evidence="6">T9SS type A sorting domain-containing protein</fullName>
    </submittedName>
</protein>
<comment type="caution">
    <text evidence="6">The sequence shown here is derived from an EMBL/GenBank/DDBJ whole genome shotgun (WGS) entry which is preliminary data.</text>
</comment>
<dbReference type="InterPro" id="IPR026444">
    <property type="entry name" value="Secre_tail"/>
</dbReference>
<dbReference type="InterPro" id="IPR013517">
    <property type="entry name" value="FG-GAP"/>
</dbReference>
<evidence type="ECO:0000313" key="6">
    <source>
        <dbReference type="EMBL" id="MCL9808893.1"/>
    </source>
</evidence>
<dbReference type="Gene3D" id="2.130.10.130">
    <property type="entry name" value="Integrin alpha, N-terminal"/>
    <property type="match status" value="2"/>
</dbReference>
<dbReference type="InterPro" id="IPR013519">
    <property type="entry name" value="Int_alpha_beta-p"/>
</dbReference>
<evidence type="ECO:0000256" key="2">
    <source>
        <dbReference type="ARBA" id="ARBA00022737"/>
    </source>
</evidence>
<evidence type="ECO:0000256" key="3">
    <source>
        <dbReference type="ARBA" id="ARBA00023180"/>
    </source>
</evidence>
<dbReference type="NCBIfam" id="TIGR04183">
    <property type="entry name" value="Por_Secre_tail"/>
    <property type="match status" value="1"/>
</dbReference>
<keyword evidence="3" id="KW-0325">Glycoprotein</keyword>
<dbReference type="PROSITE" id="PS51470">
    <property type="entry name" value="FG_GAP"/>
    <property type="match status" value="2"/>
</dbReference>
<dbReference type="Proteomes" id="UP001317191">
    <property type="component" value="Unassembled WGS sequence"/>
</dbReference>
<dbReference type="PANTHER" id="PTHR36220">
    <property type="entry name" value="UNNAMED PRODUCT"/>
    <property type="match status" value="1"/>
</dbReference>
<name>A0ABT0TN27_9FLAO</name>
<keyword evidence="2" id="KW-0677">Repeat</keyword>
<sequence length="484" mass="51233">MKKNYFLFFLFFVSLLSFGQVQIGSDINGKINGERSGYSVSLSDDGKIVAIGSPYNIDTGKGVVRVYKNTSGTWTQIGADIIATTSDISFGFSVSLSKDGNILAIGATQTPARGSNTGIVRVYENKLGTWTQMSTDIIGGNAGNYFGWSVSLSDNGDKIAIGAPFANSQFIQQGYVDIYEYKYKTQSAIRKSWVKMGSSINGVNQSDFTGYSVSLSADGSTVAVGYPGNPTSFGTNNAVKVYKYINSAWTLVNSQITGQPNESFGTSVSLSADGNTVAIGATNDSSSNGKVSVYQNVSNVWTKIGSDIIGEAAGDQFGYSVSLSNDGTTVAIGAEGNDGNGTDSGHVRIYQNKGGVWTKIGVDIKGKVSNDFSGHVALSGDANTIAVGAPGNAAGHVRVYDLATLGSDDFVLERFAVYPNPAIDFVTIQLQDNLTLERVNIYNSLGQLVKTDSQHTINISALAKGTYYFEVHTNQGKATRAVVK</sequence>
<evidence type="ECO:0000313" key="7">
    <source>
        <dbReference type="Proteomes" id="UP001317191"/>
    </source>
</evidence>
<proteinExistence type="predicted"/>
<dbReference type="InterPro" id="IPR011043">
    <property type="entry name" value="Gal_Oxase/kelch_b-propeller"/>
</dbReference>
<feature type="signal peptide" evidence="4">
    <location>
        <begin position="1"/>
        <end position="19"/>
    </location>
</feature>
<dbReference type="SMART" id="SM00191">
    <property type="entry name" value="Int_alpha"/>
    <property type="match status" value="6"/>
</dbReference>